<feature type="compositionally biased region" description="Gly residues" evidence="1">
    <location>
        <begin position="165"/>
        <end position="180"/>
    </location>
</feature>
<protein>
    <submittedName>
        <fullName evidence="2">Uncharacterized protein</fullName>
    </submittedName>
</protein>
<accession>L1KZ69</accession>
<name>L1KZ69_9ACTN</name>
<keyword evidence="3" id="KW-1185">Reference proteome</keyword>
<proteinExistence type="predicted"/>
<organism evidence="2 3">
    <name type="scientific">Streptomyces ipomoeae 91-03</name>
    <dbReference type="NCBI Taxonomy" id="698759"/>
    <lineage>
        <taxon>Bacteria</taxon>
        <taxon>Bacillati</taxon>
        <taxon>Actinomycetota</taxon>
        <taxon>Actinomycetes</taxon>
        <taxon>Kitasatosporales</taxon>
        <taxon>Streptomycetaceae</taxon>
        <taxon>Streptomyces</taxon>
    </lineage>
</organism>
<feature type="compositionally biased region" description="Polar residues" evidence="1">
    <location>
        <begin position="41"/>
        <end position="56"/>
    </location>
</feature>
<sequence>MPPSGSGSDGHVFSSRRGAQRVLCRGSHARKSAGQYHWTGTVPTAPTPTCANSPQRQGRHPNRQNGGNLSDTRRLHRAGFPGRAAFALPRTTPDDLASAVRRAVPCRPGSLRCTAVEHGPAGPGAGDETGPVQHAQVVRHRGGAEEATCRQLRGGGRSRKRGEQPGAGGAEQPGHLGGGGRRSDGLGDGRITHGIGRHGRPPSAPRRIHGHARPRSHQ</sequence>
<dbReference type="AlphaFoldDB" id="L1KZ69"/>
<feature type="compositionally biased region" description="Basic and acidic residues" evidence="1">
    <location>
        <begin position="181"/>
        <end position="191"/>
    </location>
</feature>
<feature type="region of interest" description="Disordered" evidence="1">
    <location>
        <begin position="139"/>
        <end position="218"/>
    </location>
</feature>
<evidence type="ECO:0000313" key="2">
    <source>
        <dbReference type="EMBL" id="EKX65927.1"/>
    </source>
</evidence>
<feature type="compositionally biased region" description="Basic residues" evidence="1">
    <location>
        <begin position="195"/>
        <end position="218"/>
    </location>
</feature>
<feature type="region of interest" description="Disordered" evidence="1">
    <location>
        <begin position="1"/>
        <end position="90"/>
    </location>
</feature>
<comment type="caution">
    <text evidence="2">The sequence shown here is derived from an EMBL/GenBank/DDBJ whole genome shotgun (WGS) entry which is preliminary data.</text>
</comment>
<dbReference type="EMBL" id="AEJC01000256">
    <property type="protein sequence ID" value="EKX65927.1"/>
    <property type="molecule type" value="Genomic_DNA"/>
</dbReference>
<dbReference type="Proteomes" id="UP000010411">
    <property type="component" value="Unassembled WGS sequence"/>
</dbReference>
<reference evidence="2 3" key="1">
    <citation type="submission" date="2012-11" db="EMBL/GenBank/DDBJ databases">
        <authorList>
            <person name="Huguet-Tapia J.C."/>
            <person name="Durkin A.S."/>
            <person name="Pettis G.S."/>
            <person name="Badger J.H."/>
        </authorList>
    </citation>
    <scope>NUCLEOTIDE SEQUENCE [LARGE SCALE GENOMIC DNA]</scope>
    <source>
        <strain evidence="2 3">91-03</strain>
    </source>
</reference>
<evidence type="ECO:0000256" key="1">
    <source>
        <dbReference type="SAM" id="MobiDB-lite"/>
    </source>
</evidence>
<dbReference type="PATRIC" id="fig|698759.3.peg.3461"/>
<evidence type="ECO:0000313" key="3">
    <source>
        <dbReference type="Proteomes" id="UP000010411"/>
    </source>
</evidence>
<gene>
    <name evidence="2" type="ORF">STRIP9103_02867</name>
</gene>